<proteinExistence type="predicted"/>
<dbReference type="Pfam" id="PF07883">
    <property type="entry name" value="Cupin_2"/>
    <property type="match status" value="1"/>
</dbReference>
<accession>A0AAW0R007</accession>
<dbReference type="SUPFAM" id="SSF51182">
    <property type="entry name" value="RmlC-like cupins"/>
    <property type="match status" value="1"/>
</dbReference>
<dbReference type="InterPro" id="IPR014710">
    <property type="entry name" value="RmlC-like_jellyroll"/>
</dbReference>
<evidence type="ECO:0000259" key="1">
    <source>
        <dbReference type="Pfam" id="PF07883"/>
    </source>
</evidence>
<feature type="non-terminal residue" evidence="2">
    <location>
        <position position="141"/>
    </location>
</feature>
<keyword evidence="3" id="KW-1185">Reference proteome</keyword>
<evidence type="ECO:0000313" key="3">
    <source>
        <dbReference type="Proteomes" id="UP001392437"/>
    </source>
</evidence>
<sequence>MSPQSQPQPQPTQPVHLARAADLQTSGGQTDGMLRQNAITDLCDGICASRMIAKPHSSSAVHHHGAQDTIVLALSGHGTVVSEGGNKRVDLKPGDFCLIPAWAEHQEVNDGNEDVVWGIVRSGRAPEVVNLTGWGGDVAGG</sequence>
<comment type="caution">
    <text evidence="2">The sequence shown here is derived from an EMBL/GenBank/DDBJ whole genome shotgun (WGS) entry which is preliminary data.</text>
</comment>
<dbReference type="AlphaFoldDB" id="A0AAW0R007"/>
<gene>
    <name evidence="2" type="ORF">PG999_004668</name>
</gene>
<evidence type="ECO:0000313" key="2">
    <source>
        <dbReference type="EMBL" id="KAK8120548.1"/>
    </source>
</evidence>
<dbReference type="InterPro" id="IPR011051">
    <property type="entry name" value="RmlC_Cupin_sf"/>
</dbReference>
<feature type="domain" description="Cupin type-2" evidence="1">
    <location>
        <begin position="51"/>
        <end position="117"/>
    </location>
</feature>
<reference evidence="2 3" key="1">
    <citation type="submission" date="2023-01" db="EMBL/GenBank/DDBJ databases">
        <title>Analysis of 21 Apiospora genomes using comparative genomics revels a genus with tremendous synthesis potential of carbohydrate active enzymes and secondary metabolites.</title>
        <authorList>
            <person name="Sorensen T."/>
        </authorList>
    </citation>
    <scope>NUCLEOTIDE SEQUENCE [LARGE SCALE GENOMIC DNA]</scope>
    <source>
        <strain evidence="2 3">CBS 117206</strain>
    </source>
</reference>
<organism evidence="2 3">
    <name type="scientific">Apiospora kogelbergensis</name>
    <dbReference type="NCBI Taxonomy" id="1337665"/>
    <lineage>
        <taxon>Eukaryota</taxon>
        <taxon>Fungi</taxon>
        <taxon>Dikarya</taxon>
        <taxon>Ascomycota</taxon>
        <taxon>Pezizomycotina</taxon>
        <taxon>Sordariomycetes</taxon>
        <taxon>Xylariomycetidae</taxon>
        <taxon>Amphisphaeriales</taxon>
        <taxon>Apiosporaceae</taxon>
        <taxon>Apiospora</taxon>
    </lineage>
</organism>
<dbReference type="Proteomes" id="UP001392437">
    <property type="component" value="Unassembled WGS sequence"/>
</dbReference>
<dbReference type="InterPro" id="IPR013096">
    <property type="entry name" value="Cupin_2"/>
</dbReference>
<name>A0AAW0R007_9PEZI</name>
<dbReference type="Gene3D" id="2.60.120.10">
    <property type="entry name" value="Jelly Rolls"/>
    <property type="match status" value="1"/>
</dbReference>
<protein>
    <recommendedName>
        <fullName evidence="1">Cupin type-2 domain-containing protein</fullName>
    </recommendedName>
</protein>
<dbReference type="EMBL" id="JAQQWP010000004">
    <property type="protein sequence ID" value="KAK8120548.1"/>
    <property type="molecule type" value="Genomic_DNA"/>
</dbReference>